<dbReference type="SUPFAM" id="SSF52833">
    <property type="entry name" value="Thioredoxin-like"/>
    <property type="match status" value="1"/>
</dbReference>
<dbReference type="InterPro" id="IPR036249">
    <property type="entry name" value="Thioredoxin-like_sf"/>
</dbReference>
<keyword evidence="2" id="KW-0808">Transferase</keyword>
<sequence>MLRIWGRNSSINVQKVMWTVEELGLPHERIDAGGVYGFVDTDDYVRLNPNRLVPTIDDDGFVLWESHAIVRYLCARHSAGRLWPDDLRVRADADRWMEWMESVIVPSLRPVFWQLIRTRSEDRNPDAIAAGVADLARQFAILDTALADRDFVAGDSLTMGDIPIGCATYRYFGLNIEHPSLPNVEAWYQRLTERPAFRVQVMMPIT</sequence>
<dbReference type="PANTHER" id="PTHR44051:SF19">
    <property type="entry name" value="DISULFIDE-BOND OXIDOREDUCTASE YFCG"/>
    <property type="match status" value="1"/>
</dbReference>
<comment type="caution">
    <text evidence="5">The sequence shown here is derived from an EMBL/GenBank/DDBJ whole genome shotgun (WGS) entry which is preliminary data.</text>
</comment>
<dbReference type="SFLD" id="SFLDS00019">
    <property type="entry name" value="Glutathione_Transferase_(cytos"/>
    <property type="match status" value="1"/>
</dbReference>
<dbReference type="AlphaFoldDB" id="A0AAW9RF20"/>
<evidence type="ECO:0000259" key="4">
    <source>
        <dbReference type="PROSITE" id="PS50405"/>
    </source>
</evidence>
<reference evidence="5 6" key="1">
    <citation type="submission" date="2024-02" db="EMBL/GenBank/DDBJ databases">
        <title>Genome analysis and characterization of Microbaculum marinisediminis sp. nov., isolated from marine sediment.</title>
        <authorList>
            <person name="Du Z.-J."/>
            <person name="Ye Y.-Q."/>
            <person name="Zhang Z.-R."/>
            <person name="Yuan S.-M."/>
            <person name="Zhang X.-Y."/>
        </authorList>
    </citation>
    <scope>NUCLEOTIDE SEQUENCE [LARGE SCALE GENOMIC DNA]</scope>
    <source>
        <strain evidence="5 6">SDUM1044001</strain>
    </source>
</reference>
<dbReference type="Pfam" id="PF13409">
    <property type="entry name" value="GST_N_2"/>
    <property type="match status" value="1"/>
</dbReference>
<dbReference type="InterPro" id="IPR004046">
    <property type="entry name" value="GST_C"/>
</dbReference>
<organism evidence="5 6">
    <name type="scientific">Microbaculum marinum</name>
    <dbReference type="NCBI Taxonomy" id="1764581"/>
    <lineage>
        <taxon>Bacteria</taxon>
        <taxon>Pseudomonadati</taxon>
        <taxon>Pseudomonadota</taxon>
        <taxon>Alphaproteobacteria</taxon>
        <taxon>Hyphomicrobiales</taxon>
        <taxon>Tepidamorphaceae</taxon>
        <taxon>Microbaculum</taxon>
    </lineage>
</organism>
<dbReference type="Gene3D" id="1.20.1050.10">
    <property type="match status" value="1"/>
</dbReference>
<dbReference type="SFLD" id="SFLDG01150">
    <property type="entry name" value="Main.1:_Beta-like"/>
    <property type="match status" value="1"/>
</dbReference>
<proteinExistence type="inferred from homology"/>
<dbReference type="Gene3D" id="3.40.30.10">
    <property type="entry name" value="Glutaredoxin"/>
    <property type="match status" value="1"/>
</dbReference>
<gene>
    <name evidence="5" type="ORF">V3328_12155</name>
</gene>
<dbReference type="SUPFAM" id="SSF47616">
    <property type="entry name" value="GST C-terminal domain-like"/>
    <property type="match status" value="1"/>
</dbReference>
<comment type="similarity">
    <text evidence="1">Belongs to the GST superfamily.</text>
</comment>
<dbReference type="EMBL" id="JAZHOF010000004">
    <property type="protein sequence ID" value="MEJ8572232.1"/>
    <property type="molecule type" value="Genomic_DNA"/>
</dbReference>
<dbReference type="PANTHER" id="PTHR44051">
    <property type="entry name" value="GLUTATHIONE S-TRANSFERASE-RELATED"/>
    <property type="match status" value="1"/>
</dbReference>
<feature type="domain" description="GST N-terminal" evidence="3">
    <location>
        <begin position="1"/>
        <end position="81"/>
    </location>
</feature>
<evidence type="ECO:0000256" key="1">
    <source>
        <dbReference type="ARBA" id="ARBA00007409"/>
    </source>
</evidence>
<evidence type="ECO:0000313" key="5">
    <source>
        <dbReference type="EMBL" id="MEJ8572232.1"/>
    </source>
</evidence>
<dbReference type="Pfam" id="PF00043">
    <property type="entry name" value="GST_C"/>
    <property type="match status" value="1"/>
</dbReference>
<dbReference type="InterPro" id="IPR036282">
    <property type="entry name" value="Glutathione-S-Trfase_C_sf"/>
</dbReference>
<dbReference type="RefSeq" id="WP_340329924.1">
    <property type="nucleotide sequence ID" value="NZ_JAZHOF010000004.1"/>
</dbReference>
<dbReference type="PROSITE" id="PS50404">
    <property type="entry name" value="GST_NTER"/>
    <property type="match status" value="1"/>
</dbReference>
<evidence type="ECO:0000256" key="2">
    <source>
        <dbReference type="ARBA" id="ARBA00022679"/>
    </source>
</evidence>
<dbReference type="InterPro" id="IPR040079">
    <property type="entry name" value="Glutathione_S-Trfase"/>
</dbReference>
<keyword evidence="6" id="KW-1185">Reference proteome</keyword>
<feature type="domain" description="GST C-terminal" evidence="4">
    <location>
        <begin position="86"/>
        <end position="206"/>
    </location>
</feature>
<dbReference type="Proteomes" id="UP001378188">
    <property type="component" value="Unassembled WGS sequence"/>
</dbReference>
<dbReference type="InterPro" id="IPR004045">
    <property type="entry name" value="Glutathione_S-Trfase_N"/>
</dbReference>
<name>A0AAW9RF20_9HYPH</name>
<dbReference type="InterPro" id="IPR010987">
    <property type="entry name" value="Glutathione-S-Trfase_C-like"/>
</dbReference>
<dbReference type="CDD" id="cd03180">
    <property type="entry name" value="GST_C_2"/>
    <property type="match status" value="1"/>
</dbReference>
<dbReference type="SFLD" id="SFLDG00358">
    <property type="entry name" value="Main_(cytGST)"/>
    <property type="match status" value="1"/>
</dbReference>
<evidence type="ECO:0000313" key="6">
    <source>
        <dbReference type="Proteomes" id="UP001378188"/>
    </source>
</evidence>
<dbReference type="CDD" id="cd03047">
    <property type="entry name" value="GST_N_2"/>
    <property type="match status" value="1"/>
</dbReference>
<evidence type="ECO:0000259" key="3">
    <source>
        <dbReference type="PROSITE" id="PS50404"/>
    </source>
</evidence>
<accession>A0AAW9RF20</accession>
<protein>
    <submittedName>
        <fullName evidence="5">Glutathione S-transferase</fullName>
    </submittedName>
</protein>
<dbReference type="PROSITE" id="PS50405">
    <property type="entry name" value="GST_CTER"/>
    <property type="match status" value="1"/>
</dbReference>
<dbReference type="GO" id="GO:0016740">
    <property type="term" value="F:transferase activity"/>
    <property type="evidence" value="ECO:0007669"/>
    <property type="project" value="UniProtKB-KW"/>
</dbReference>
<dbReference type="FunFam" id="3.40.30.10:FF:000039">
    <property type="entry name" value="Glutathione S-transferase domain"/>
    <property type="match status" value="1"/>
</dbReference>